<keyword evidence="1" id="KW-1133">Transmembrane helix</keyword>
<sequence length="273" mass="30432">MFEAKKKQSRLSAALSMFEVIFHMTAHSIRSTHTNALAAIAINMLQMVIMVAVFYAMFTVIGLRGAALRGDFLLYLMSGIFVFITNVKAMGAVAGSSGPSHPMMQHAPMNTLIAMISAALGSLYIQILTIFVVLTVYHIGFTPIEIHQPIEAFLMILLAWFNGAAIGLVFLALKPWLPQFTGIAQTIYSRANMIASGKMFVANALPFYVIAMFSWNPLFHIVDQTRGFTFLNYNPHYTNWMYPLIFSVVFTLVGLMAENFSRRHVSASWAARQ</sequence>
<name>A0A2R8ASH6_9RHOB</name>
<feature type="transmembrane region" description="Helical" evidence="1">
    <location>
        <begin position="72"/>
        <end position="91"/>
    </location>
</feature>
<protein>
    <recommendedName>
        <fullName evidence="4">Polysialic acid transport protein KpsM</fullName>
    </recommendedName>
</protein>
<keyword evidence="1" id="KW-0472">Membrane</keyword>
<dbReference type="EMBL" id="OMOI01000002">
    <property type="protein sequence ID" value="SPF79006.1"/>
    <property type="molecule type" value="Genomic_DNA"/>
</dbReference>
<dbReference type="OrthoDB" id="7835223at2"/>
<keyword evidence="1" id="KW-0812">Transmembrane</keyword>
<dbReference type="AlphaFoldDB" id="A0A2R8ASH6"/>
<evidence type="ECO:0000256" key="1">
    <source>
        <dbReference type="SAM" id="Phobius"/>
    </source>
</evidence>
<feature type="transmembrane region" description="Helical" evidence="1">
    <location>
        <begin position="200"/>
        <end position="220"/>
    </location>
</feature>
<accession>A0A2R8ASH6</accession>
<feature type="transmembrane region" description="Helical" evidence="1">
    <location>
        <begin position="36"/>
        <end position="60"/>
    </location>
</feature>
<keyword evidence="3" id="KW-1185">Reference proteome</keyword>
<proteinExistence type="predicted"/>
<organism evidence="2 3">
    <name type="scientific">Aliiroseovarius pelagivivens</name>
    <dbReference type="NCBI Taxonomy" id="1639690"/>
    <lineage>
        <taxon>Bacteria</taxon>
        <taxon>Pseudomonadati</taxon>
        <taxon>Pseudomonadota</taxon>
        <taxon>Alphaproteobacteria</taxon>
        <taxon>Rhodobacterales</taxon>
        <taxon>Paracoccaceae</taxon>
        <taxon>Aliiroseovarius</taxon>
    </lineage>
</organism>
<feature type="transmembrane region" description="Helical" evidence="1">
    <location>
        <begin position="152"/>
        <end position="173"/>
    </location>
</feature>
<evidence type="ECO:0000313" key="3">
    <source>
        <dbReference type="Proteomes" id="UP000244911"/>
    </source>
</evidence>
<feature type="transmembrane region" description="Helical" evidence="1">
    <location>
        <begin position="112"/>
        <end position="140"/>
    </location>
</feature>
<evidence type="ECO:0008006" key="4">
    <source>
        <dbReference type="Google" id="ProtNLM"/>
    </source>
</evidence>
<feature type="transmembrane region" description="Helical" evidence="1">
    <location>
        <begin position="240"/>
        <end position="257"/>
    </location>
</feature>
<dbReference type="Proteomes" id="UP000244911">
    <property type="component" value="Unassembled WGS sequence"/>
</dbReference>
<reference evidence="2 3" key="1">
    <citation type="submission" date="2018-03" db="EMBL/GenBank/DDBJ databases">
        <authorList>
            <person name="Keele B.F."/>
        </authorList>
    </citation>
    <scope>NUCLEOTIDE SEQUENCE [LARGE SCALE GENOMIC DNA]</scope>
    <source>
        <strain evidence="2 3">CECT 8811</strain>
    </source>
</reference>
<evidence type="ECO:0000313" key="2">
    <source>
        <dbReference type="EMBL" id="SPF79006.1"/>
    </source>
</evidence>
<gene>
    <name evidence="2" type="ORF">ALP8811_02940</name>
</gene>
<dbReference type="RefSeq" id="WP_108857977.1">
    <property type="nucleotide sequence ID" value="NZ_OMOI01000002.1"/>
</dbReference>